<proteinExistence type="predicted"/>
<dbReference type="EMBL" id="KN837498">
    <property type="protein sequence ID" value="KIJ24361.1"/>
    <property type="molecule type" value="Genomic_DNA"/>
</dbReference>
<name>A0A0C9UFY3_SPHS4</name>
<dbReference type="AlphaFoldDB" id="A0A0C9UFY3"/>
<organism evidence="1 2">
    <name type="scientific">Sphaerobolus stellatus (strain SS14)</name>
    <dbReference type="NCBI Taxonomy" id="990650"/>
    <lineage>
        <taxon>Eukaryota</taxon>
        <taxon>Fungi</taxon>
        <taxon>Dikarya</taxon>
        <taxon>Basidiomycota</taxon>
        <taxon>Agaricomycotina</taxon>
        <taxon>Agaricomycetes</taxon>
        <taxon>Phallomycetidae</taxon>
        <taxon>Geastrales</taxon>
        <taxon>Sphaerobolaceae</taxon>
        <taxon>Sphaerobolus</taxon>
    </lineage>
</organism>
<reference evidence="1 2" key="1">
    <citation type="submission" date="2014-06" db="EMBL/GenBank/DDBJ databases">
        <title>Evolutionary Origins and Diversification of the Mycorrhizal Mutualists.</title>
        <authorList>
            <consortium name="DOE Joint Genome Institute"/>
            <consortium name="Mycorrhizal Genomics Consortium"/>
            <person name="Kohler A."/>
            <person name="Kuo A."/>
            <person name="Nagy L.G."/>
            <person name="Floudas D."/>
            <person name="Copeland A."/>
            <person name="Barry K.W."/>
            <person name="Cichocki N."/>
            <person name="Veneault-Fourrey C."/>
            <person name="LaButti K."/>
            <person name="Lindquist E.A."/>
            <person name="Lipzen A."/>
            <person name="Lundell T."/>
            <person name="Morin E."/>
            <person name="Murat C."/>
            <person name="Riley R."/>
            <person name="Ohm R."/>
            <person name="Sun H."/>
            <person name="Tunlid A."/>
            <person name="Henrissat B."/>
            <person name="Grigoriev I.V."/>
            <person name="Hibbett D.S."/>
            <person name="Martin F."/>
        </authorList>
    </citation>
    <scope>NUCLEOTIDE SEQUENCE [LARGE SCALE GENOMIC DNA]</scope>
    <source>
        <strain evidence="1 2">SS14</strain>
    </source>
</reference>
<gene>
    <name evidence="1" type="ORF">M422DRAFT_274888</name>
</gene>
<protein>
    <submittedName>
        <fullName evidence="1">Uncharacterized protein</fullName>
    </submittedName>
</protein>
<dbReference type="Proteomes" id="UP000054279">
    <property type="component" value="Unassembled WGS sequence"/>
</dbReference>
<evidence type="ECO:0000313" key="1">
    <source>
        <dbReference type="EMBL" id="KIJ24361.1"/>
    </source>
</evidence>
<evidence type="ECO:0000313" key="2">
    <source>
        <dbReference type="Proteomes" id="UP000054279"/>
    </source>
</evidence>
<keyword evidence="2" id="KW-1185">Reference proteome</keyword>
<dbReference type="HOGENOM" id="CLU_1620131_0_0_1"/>
<accession>A0A0C9UFY3</accession>
<sequence length="164" mass="18663">MYEDIDWILSHLVQNAVEVNPGEESCGHKGTSNSRVMSWRIMSTLTINWQTFKVRLARYRELTIDLVIHTNLCMKCIYEDPVKWLSRDNLTSSKRATRAKLPIVIRLNTRNDSDARAVCGLCDDAAWILKPAQAASSAAPTVTHPPRLTSQLPRSSNFWFFSAR</sequence>